<dbReference type="InterPro" id="IPR023347">
    <property type="entry name" value="Lysozyme_dom_sf"/>
</dbReference>
<accession>A0AAX3L624</accession>
<dbReference type="CDD" id="cd16903">
    <property type="entry name" value="pesticin_lyz-like"/>
    <property type="match status" value="1"/>
</dbReference>
<evidence type="ECO:0000313" key="4">
    <source>
        <dbReference type="Proteomes" id="UP001210538"/>
    </source>
</evidence>
<organism evidence="3 4">
    <name type="scientific">Enterobacter ludwigii</name>
    <dbReference type="NCBI Taxonomy" id="299767"/>
    <lineage>
        <taxon>Bacteria</taxon>
        <taxon>Pseudomonadati</taxon>
        <taxon>Pseudomonadota</taxon>
        <taxon>Gammaproteobacteria</taxon>
        <taxon>Enterobacterales</taxon>
        <taxon>Enterobacteriaceae</taxon>
        <taxon>Enterobacter</taxon>
        <taxon>Enterobacter cloacae complex</taxon>
    </lineage>
</organism>
<dbReference type="AlphaFoldDB" id="A0AAX3L624"/>
<evidence type="ECO:0000256" key="1">
    <source>
        <dbReference type="ARBA" id="ARBA00022529"/>
    </source>
</evidence>
<name>A0AAX3L624_9ENTR</name>
<keyword evidence="2" id="KW-0081">Bacteriolytic enzyme</keyword>
<dbReference type="RefSeq" id="WP_230941173.1">
    <property type="nucleotide sequence ID" value="NZ_CP076536.1"/>
</dbReference>
<evidence type="ECO:0000313" key="3">
    <source>
        <dbReference type="EMBL" id="WCE11622.1"/>
    </source>
</evidence>
<reference evidence="3 4" key="1">
    <citation type="submission" date="2023-01" db="EMBL/GenBank/DDBJ databases">
        <title>Genome sequence resource and annotation of Enterobacter ludwigii, an economically important pathogen of seedling wilt with strawberry.</title>
        <authorList>
            <person name="Xie Y."/>
        </authorList>
    </citation>
    <scope>NUCLEOTIDE SEQUENCE [LARGE SCALE GENOMIC DNA]</scope>
    <source>
        <strain evidence="3 4">CM-TZ4</strain>
    </source>
</reference>
<dbReference type="GO" id="GO:0042742">
    <property type="term" value="P:defense response to bacterium"/>
    <property type="evidence" value="ECO:0007669"/>
    <property type="project" value="UniProtKB-KW"/>
</dbReference>
<evidence type="ECO:0000256" key="2">
    <source>
        <dbReference type="ARBA" id="ARBA00022638"/>
    </source>
</evidence>
<keyword evidence="1" id="KW-0929">Antimicrobial</keyword>
<proteinExistence type="predicted"/>
<protein>
    <recommendedName>
        <fullName evidence="5">Pesticin C-terminal domain-containing protein</fullName>
    </recommendedName>
</protein>
<dbReference type="GO" id="GO:0003796">
    <property type="term" value="F:lysozyme activity"/>
    <property type="evidence" value="ECO:0007669"/>
    <property type="project" value="InterPro"/>
</dbReference>
<gene>
    <name evidence="3" type="ORF">PHA72_16205</name>
</gene>
<evidence type="ECO:0008006" key="5">
    <source>
        <dbReference type="Google" id="ProtNLM"/>
    </source>
</evidence>
<dbReference type="Gene3D" id="1.10.530.40">
    <property type="match status" value="1"/>
</dbReference>
<dbReference type="GO" id="GO:0031640">
    <property type="term" value="P:killing of cells of another organism"/>
    <property type="evidence" value="ECO:0007669"/>
    <property type="project" value="UniProtKB-KW"/>
</dbReference>
<dbReference type="Proteomes" id="UP001210538">
    <property type="component" value="Chromosome"/>
</dbReference>
<dbReference type="EMBL" id="CP116347">
    <property type="protein sequence ID" value="WCE11622.1"/>
    <property type="molecule type" value="Genomic_DNA"/>
</dbReference>
<keyword evidence="4" id="KW-1185">Reference proteome</keyword>
<sequence>MDIRYPVRKADGREYKNYDELLTDIRKNAHGWWLLGMSRYWHGGIHIGSSSSPASVLSQNVPETSVPLQFMMDGEVVAWRVNRDYANIECMQAQSLRQSGTFVLVRSVYKPDEQDESSWLTLYQLYMHLAPLSEYPERPLYRVTPKGHGVRMRKYSRHDDSREIVPEVLTNKHGHSRTLMQGDTLAVLQQISFLMERQPEPFALVQRLQDGKPAGELFWVSMRPEYLEPDGECHVCLPDWMHDALNHGMFDDVVVPPVPLKVTVKAGDPVGFLGAQDLADEDNYPQIITTDYKTHIELLSLDEHVPDFVANVKGIKTGKKFIKLKLKRPMYLRNGENEDSTFEQMSAITRADAGRIIPRDATYPFTDKTGITYFQIRPHSWMHQDDVEQLSQHDLAALNFHCIEAAPTTDFTRTLDEPWVIDALRSIDSHFDGEKGPQSSQAKMFYDSLIHNAENRRPPSPYPDKSQDQYLFDALHTNQMNIPEYARRLIVKHDSDWHSTRDDTRWSSVFKDKDESPVVKLANGGFLDATHWMDKVQPFASQRSVWHFHPLEFLYVMSGDDDMDIKWLTVPKGQLTFDAEGNDNNSSPYFSRHIHWPGGVSGITIGRGYDLGQQNDPTSDLDSIELSQPLNTWLVESKGLSGLEAQNRYESANNDISSYEITRKQQYDIFVIIYNRLEADVKRICQKPATIRAYHPNQNITPEQAWNDIPEKIKEVLVDLRYRGDYTSHARSLIQRYAYIGDLSAFGQILSNRAQWSNVPQDRFLRRVRFYEN</sequence>